<feature type="domain" description="GST C-terminal" evidence="1">
    <location>
        <begin position="1"/>
        <end position="109"/>
    </location>
</feature>
<gene>
    <name evidence="2" type="ORF">ILEXP_LOCUS19963</name>
</gene>
<reference evidence="2 3" key="1">
    <citation type="submission" date="2024-02" db="EMBL/GenBank/DDBJ databases">
        <authorList>
            <person name="Vignale AGUSTIN F."/>
            <person name="Sosa J E."/>
            <person name="Modenutti C."/>
        </authorList>
    </citation>
    <scope>NUCLEOTIDE SEQUENCE [LARGE SCALE GENOMIC DNA]</scope>
</reference>
<comment type="caution">
    <text evidence="2">The sequence shown here is derived from an EMBL/GenBank/DDBJ whole genome shotgun (WGS) entry which is preliminary data.</text>
</comment>
<dbReference type="InterPro" id="IPR045073">
    <property type="entry name" value="Omega/Tau-like"/>
</dbReference>
<dbReference type="CDD" id="cd03185">
    <property type="entry name" value="GST_C_Tau"/>
    <property type="match status" value="1"/>
</dbReference>
<dbReference type="SUPFAM" id="SSF47616">
    <property type="entry name" value="GST C-terminal domain-like"/>
    <property type="match status" value="1"/>
</dbReference>
<name>A0ABC8S7M8_9AQUA</name>
<dbReference type="PROSITE" id="PS50405">
    <property type="entry name" value="GST_CTER"/>
    <property type="match status" value="1"/>
</dbReference>
<proteinExistence type="predicted"/>
<dbReference type="Pfam" id="PF00043">
    <property type="entry name" value="GST_C"/>
    <property type="match status" value="1"/>
</dbReference>
<organism evidence="2 3">
    <name type="scientific">Ilex paraguariensis</name>
    <name type="common">yerba mate</name>
    <dbReference type="NCBI Taxonomy" id="185542"/>
    <lineage>
        <taxon>Eukaryota</taxon>
        <taxon>Viridiplantae</taxon>
        <taxon>Streptophyta</taxon>
        <taxon>Embryophyta</taxon>
        <taxon>Tracheophyta</taxon>
        <taxon>Spermatophyta</taxon>
        <taxon>Magnoliopsida</taxon>
        <taxon>eudicotyledons</taxon>
        <taxon>Gunneridae</taxon>
        <taxon>Pentapetalae</taxon>
        <taxon>asterids</taxon>
        <taxon>campanulids</taxon>
        <taxon>Aquifoliales</taxon>
        <taxon>Aquifoliaceae</taxon>
        <taxon>Ilex</taxon>
    </lineage>
</organism>
<accession>A0ABC8S7M8</accession>
<keyword evidence="3" id="KW-1185">Reference proteome</keyword>
<evidence type="ECO:0000313" key="3">
    <source>
        <dbReference type="Proteomes" id="UP001642360"/>
    </source>
</evidence>
<dbReference type="InterPro" id="IPR045074">
    <property type="entry name" value="GST_C_Tau"/>
</dbReference>
<dbReference type="InterPro" id="IPR010987">
    <property type="entry name" value="Glutathione-S-Trfase_C-like"/>
</dbReference>
<dbReference type="InterPro" id="IPR004046">
    <property type="entry name" value="GST_C"/>
</dbReference>
<dbReference type="AlphaFoldDB" id="A0ABC8S7M8"/>
<dbReference type="Gene3D" id="1.20.1050.10">
    <property type="match status" value="1"/>
</dbReference>
<evidence type="ECO:0000259" key="1">
    <source>
        <dbReference type="PROSITE" id="PS50405"/>
    </source>
</evidence>
<sequence>MPIELQISDAGKNTCFTKGEEQEAAKKEFIECLMVLEAELGDKPYFGGETFRFVNIAPIPFYSWFYAFETCGNFGIKEECPKLIAWAKRLARLSDSHLIGNIVFQWRIL</sequence>
<evidence type="ECO:0000313" key="2">
    <source>
        <dbReference type="EMBL" id="CAK9151800.1"/>
    </source>
</evidence>
<dbReference type="InterPro" id="IPR036282">
    <property type="entry name" value="Glutathione-S-Trfase_C_sf"/>
</dbReference>
<dbReference type="PANTHER" id="PTHR11260">
    <property type="entry name" value="GLUTATHIONE S-TRANSFERASE, GST, SUPERFAMILY, GST DOMAIN CONTAINING"/>
    <property type="match status" value="1"/>
</dbReference>
<protein>
    <recommendedName>
        <fullName evidence="1">GST C-terminal domain-containing protein</fullName>
    </recommendedName>
</protein>
<dbReference type="EMBL" id="CAUOFW020002169">
    <property type="protein sequence ID" value="CAK9151800.1"/>
    <property type="molecule type" value="Genomic_DNA"/>
</dbReference>
<dbReference type="PANTHER" id="PTHR11260:SF773">
    <property type="entry name" value="GLUTATHIONE S-TRANSFERASE U26"/>
    <property type="match status" value="1"/>
</dbReference>
<dbReference type="Proteomes" id="UP001642360">
    <property type="component" value="Unassembled WGS sequence"/>
</dbReference>